<accession>A0ABX3P0D7</accession>
<organism evidence="1 2">
    <name type="scientific">Niastella koreensis</name>
    <dbReference type="NCBI Taxonomy" id="354356"/>
    <lineage>
        <taxon>Bacteria</taxon>
        <taxon>Pseudomonadati</taxon>
        <taxon>Bacteroidota</taxon>
        <taxon>Chitinophagia</taxon>
        <taxon>Chitinophagales</taxon>
        <taxon>Chitinophagaceae</taxon>
        <taxon>Niastella</taxon>
    </lineage>
</organism>
<proteinExistence type="predicted"/>
<dbReference type="EMBL" id="LWBO01000004">
    <property type="protein sequence ID" value="OQP52206.1"/>
    <property type="molecule type" value="Genomic_DNA"/>
</dbReference>
<name>A0ABX3P0D7_9BACT</name>
<evidence type="ECO:0000313" key="1">
    <source>
        <dbReference type="EMBL" id="OQP52206.1"/>
    </source>
</evidence>
<dbReference type="Proteomes" id="UP000192277">
    <property type="component" value="Unassembled WGS sequence"/>
</dbReference>
<protein>
    <submittedName>
        <fullName evidence="1">Uncharacterized protein</fullName>
    </submittedName>
</protein>
<reference evidence="1 2" key="1">
    <citation type="submission" date="2016-04" db="EMBL/GenBank/DDBJ databases">
        <authorList>
            <person name="Chen L."/>
            <person name="Zhuang W."/>
            <person name="Wang G."/>
        </authorList>
    </citation>
    <scope>NUCLEOTIDE SEQUENCE [LARGE SCALE GENOMIC DNA]</scope>
    <source>
        <strain evidence="2">GR20</strain>
    </source>
</reference>
<sequence length="64" mass="6911">MKNAGLPASLKPYARLQLFTGKHLKAKIIAAGVRKRTVIVRSRTQKSPDIAAGALVVLAILYLL</sequence>
<keyword evidence="2" id="KW-1185">Reference proteome</keyword>
<evidence type="ECO:0000313" key="2">
    <source>
        <dbReference type="Proteomes" id="UP000192277"/>
    </source>
</evidence>
<gene>
    <name evidence="1" type="ORF">A4D02_23720</name>
</gene>
<comment type="caution">
    <text evidence="1">The sequence shown here is derived from an EMBL/GenBank/DDBJ whole genome shotgun (WGS) entry which is preliminary data.</text>
</comment>